<dbReference type="EMBL" id="WXYQ01000011">
    <property type="protein sequence ID" value="NBG96759.1"/>
    <property type="molecule type" value="Genomic_DNA"/>
</dbReference>
<evidence type="ECO:0000256" key="3">
    <source>
        <dbReference type="ARBA" id="ARBA00022688"/>
    </source>
</evidence>
<keyword evidence="3" id="KW-0831">Ubiquinone biosynthesis</keyword>
<evidence type="ECO:0000256" key="4">
    <source>
        <dbReference type="ARBA" id="ARBA00022946"/>
    </source>
</evidence>
<evidence type="ECO:0000256" key="6">
    <source>
        <dbReference type="ARBA" id="ARBA00058104"/>
    </source>
</evidence>
<dbReference type="PANTHER" id="PTHR21427">
    <property type="entry name" value="UBIQUINONE BIOSYNTHESIS PROTEIN COQ9, MITOCHONDRIAL"/>
    <property type="match status" value="1"/>
</dbReference>
<comment type="similarity">
    <text evidence="2">Belongs to the COQ9 family.</text>
</comment>
<dbReference type="PANTHER" id="PTHR21427:SF19">
    <property type="entry name" value="UBIQUINONE BIOSYNTHESIS PROTEIN COQ9, MITOCHONDRIAL"/>
    <property type="match status" value="1"/>
</dbReference>
<dbReference type="Pfam" id="PF08511">
    <property type="entry name" value="COQ9"/>
    <property type="match status" value="1"/>
</dbReference>
<sequence>MSKSAPRQQKARKPMSAEDHYEDVRAQILDAALPDVPFDGWTGKSMREAAKKAGVESGLARLALPGGTVDLVRYFIADGDRRMALELAKHDLPAMKVRERITFAVRTRLEVDEHNREALRRATAYLALPTSGTAAPRALYGTVDAIWRAAGDTSTDYNFYTKRLILSGVYTSTAAVWFGDDTDGFEKTWAFLDRRIEDVMQIEKVKGKAEKVLSALPSPLGLMARLRYPLGR</sequence>
<proteinExistence type="inferred from homology"/>
<organism evidence="8 9">
    <name type="scientific">Pyruvatibacter mobilis</name>
    <dbReference type="NCBI Taxonomy" id="1712261"/>
    <lineage>
        <taxon>Bacteria</taxon>
        <taxon>Pseudomonadati</taxon>
        <taxon>Pseudomonadota</taxon>
        <taxon>Alphaproteobacteria</taxon>
        <taxon>Hyphomicrobiales</taxon>
        <taxon>Parvibaculaceae</taxon>
        <taxon>Pyruvatibacter</taxon>
    </lineage>
</organism>
<reference evidence="8 9" key="1">
    <citation type="journal article" date="2016" name="Int. J. Syst. Evol. Microbiol.">
        <title>Pyruvatibacter mobilis gen. nov., sp. nov., a marine bacterium from the culture broth of Picochlorum sp. 122.</title>
        <authorList>
            <person name="Wang G."/>
            <person name="Tang M."/>
            <person name="Wu H."/>
            <person name="Dai S."/>
            <person name="Li T."/>
            <person name="Chen C."/>
            <person name="He H."/>
            <person name="Fan J."/>
            <person name="Xiang W."/>
            <person name="Li X."/>
        </authorList>
    </citation>
    <scope>NUCLEOTIDE SEQUENCE [LARGE SCALE GENOMIC DNA]</scope>
    <source>
        <strain evidence="8 9">GYP-11</strain>
    </source>
</reference>
<dbReference type="InterPro" id="IPR012762">
    <property type="entry name" value="Ubiq_biosynth_COQ9"/>
</dbReference>
<dbReference type="NCBIfam" id="TIGR02396">
    <property type="entry name" value="diverge_rpsU"/>
    <property type="match status" value="1"/>
</dbReference>
<dbReference type="GeneID" id="300653735"/>
<dbReference type="GO" id="GO:0008289">
    <property type="term" value="F:lipid binding"/>
    <property type="evidence" value="ECO:0007669"/>
    <property type="project" value="UniProtKB-KW"/>
</dbReference>
<keyword evidence="4" id="KW-0809">Transit peptide</keyword>
<evidence type="ECO:0000256" key="5">
    <source>
        <dbReference type="ARBA" id="ARBA00023121"/>
    </source>
</evidence>
<dbReference type="Gene3D" id="1.10.357.10">
    <property type="entry name" value="Tetracycline Repressor, domain 2"/>
    <property type="match status" value="1"/>
</dbReference>
<dbReference type="InterPro" id="IPR013718">
    <property type="entry name" value="COQ9_C"/>
</dbReference>
<keyword evidence="5" id="KW-0446">Lipid-binding</keyword>
<dbReference type="GO" id="GO:0006744">
    <property type="term" value="P:ubiquinone biosynthetic process"/>
    <property type="evidence" value="ECO:0007669"/>
    <property type="project" value="UniProtKB-KW"/>
</dbReference>
<comment type="caution">
    <text evidence="8">The sequence shown here is derived from an EMBL/GenBank/DDBJ whole genome shotgun (WGS) entry which is preliminary data.</text>
</comment>
<accession>A0A845QEA7</accession>
<evidence type="ECO:0000256" key="1">
    <source>
        <dbReference type="ARBA" id="ARBA00004749"/>
    </source>
</evidence>
<dbReference type="OrthoDB" id="7201143at2"/>
<comment type="pathway">
    <text evidence="1">Cofactor biosynthesis; ubiquinone biosynthesis.</text>
</comment>
<feature type="domain" description="COQ9 C-terminal" evidence="7">
    <location>
        <begin position="135"/>
        <end position="203"/>
    </location>
</feature>
<evidence type="ECO:0000259" key="7">
    <source>
        <dbReference type="Pfam" id="PF08511"/>
    </source>
</evidence>
<dbReference type="RefSeq" id="WP_160588775.1">
    <property type="nucleotide sequence ID" value="NZ_BMHN01000001.1"/>
</dbReference>
<protein>
    <submittedName>
        <fullName evidence="8">COQ9 family protein</fullName>
    </submittedName>
</protein>
<evidence type="ECO:0000256" key="2">
    <source>
        <dbReference type="ARBA" id="ARBA00010766"/>
    </source>
</evidence>
<evidence type="ECO:0000313" key="9">
    <source>
        <dbReference type="Proteomes" id="UP000470384"/>
    </source>
</evidence>
<comment type="function">
    <text evidence="6">Membrane-associated protein that warps the membrane surface to access and bind aromatic isoprenes with high specificity, including ubiquinone (CoQ) isoprene intermediates and presents them directly to COQ7, therefore facilitating the COQ7-mediated hydroxylase step. Participates in the biosynthesis of coenzyme Q, also named ubiquinone, an essential lipid-soluble electron transporter for aerobic cellular respiration.</text>
</comment>
<dbReference type="Proteomes" id="UP000470384">
    <property type="component" value="Unassembled WGS sequence"/>
</dbReference>
<keyword evidence="9" id="KW-1185">Reference proteome</keyword>
<evidence type="ECO:0000313" key="8">
    <source>
        <dbReference type="EMBL" id="NBG96759.1"/>
    </source>
</evidence>
<dbReference type="AlphaFoldDB" id="A0A845QEA7"/>
<gene>
    <name evidence="8" type="ORF">GTQ45_13545</name>
</gene>
<name>A0A845QEA7_9HYPH</name>